<dbReference type="PRINTS" id="PR00691">
    <property type="entry name" value="ADHESINB"/>
</dbReference>
<reference evidence="6 7" key="1">
    <citation type="submission" date="2009-01" db="EMBL/GenBank/DDBJ databases">
        <title>Complete sequence of Geobacter sp. FRC-32.</title>
        <authorList>
            <consortium name="US DOE Joint Genome Institute"/>
            <person name="Lucas S."/>
            <person name="Copeland A."/>
            <person name="Lapidus A."/>
            <person name="Glavina del Rio T."/>
            <person name="Dalin E."/>
            <person name="Tice H."/>
            <person name="Bruce D."/>
            <person name="Goodwin L."/>
            <person name="Pitluck S."/>
            <person name="Saunders E."/>
            <person name="Brettin T."/>
            <person name="Detter J.C."/>
            <person name="Han C."/>
            <person name="Larimer F."/>
            <person name="Land M."/>
            <person name="Hauser L."/>
            <person name="Kyrpides N."/>
            <person name="Ovchinnikova G."/>
            <person name="Kostka J."/>
            <person name="Richardson P."/>
        </authorList>
    </citation>
    <scope>NUCLEOTIDE SEQUENCE [LARGE SCALE GENOMIC DNA]</scope>
    <source>
        <strain evidence="7">DSM 22248 / JCM 15807 / FRC-32</strain>
    </source>
</reference>
<evidence type="ECO:0000256" key="2">
    <source>
        <dbReference type="ARBA" id="ARBA00022448"/>
    </source>
</evidence>
<dbReference type="HOGENOM" id="CLU_016838_1_0_7"/>
<protein>
    <submittedName>
        <fullName evidence="6">Periplasmic divalent manganese/zinc-binding lipoprotein</fullName>
    </submittedName>
</protein>
<evidence type="ECO:0000313" key="6">
    <source>
        <dbReference type="EMBL" id="ACM18420.1"/>
    </source>
</evidence>
<name>B9M7W2_GEODF</name>
<evidence type="ECO:0000256" key="1">
    <source>
        <dbReference type="ARBA" id="ARBA00011028"/>
    </source>
</evidence>
<dbReference type="InterPro" id="IPR050492">
    <property type="entry name" value="Bact_metal-bind_prot9"/>
</dbReference>
<dbReference type="InterPro" id="IPR006129">
    <property type="entry name" value="AdhesinB"/>
</dbReference>
<dbReference type="SUPFAM" id="SSF53807">
    <property type="entry name" value="Helical backbone' metal receptor"/>
    <property type="match status" value="1"/>
</dbReference>
<dbReference type="PRINTS" id="PR00690">
    <property type="entry name" value="ADHESNFAMILY"/>
</dbReference>
<keyword evidence="6" id="KW-0449">Lipoprotein</keyword>
<dbReference type="EMBL" id="CP001390">
    <property type="protein sequence ID" value="ACM18420.1"/>
    <property type="molecule type" value="Genomic_DNA"/>
</dbReference>
<dbReference type="PANTHER" id="PTHR42953:SF3">
    <property type="entry name" value="HIGH-AFFINITY ZINC UPTAKE SYSTEM PROTEIN ZNUA"/>
    <property type="match status" value="1"/>
</dbReference>
<sequence length="309" mass="34719">MKKFLFLFMLLLVPALLSCEKREQHNSGKLKVVTTLFPLFDFARQIGGDKIDVTLLLPPGMEPHSFEPKPDDIIRVSRADIFIFTNRYMEPWAAQIAEAAAQKGLTVDASRGVNLYKAGEEKAEEDGHGHRAGRVDPHVWLDFDNDRIMVDNILAAFVAKDPANRQYYTANAVAYKAKLADLDGRFKVGLSRCATRDFLHGGHFAFGYMARRYNLHYQSAYALNAEAEPTAGKLTSLIRQMRSSGLKYIYTEELLNPRVAETIARETGAQLLRLHGAHNIGKADFDRGVTFISLMEENLKNLRTGLQCP</sequence>
<dbReference type="Gene3D" id="3.40.50.1980">
    <property type="entry name" value="Nitrogenase molybdenum iron protein domain"/>
    <property type="match status" value="2"/>
</dbReference>
<comment type="similarity">
    <text evidence="1 4">Belongs to the bacterial solute-binding protein 9 family.</text>
</comment>
<keyword evidence="3 5" id="KW-0732">Signal</keyword>
<dbReference type="Pfam" id="PF01297">
    <property type="entry name" value="ZnuA"/>
    <property type="match status" value="1"/>
</dbReference>
<keyword evidence="2 4" id="KW-0813">Transport</keyword>
<evidence type="ECO:0000256" key="5">
    <source>
        <dbReference type="SAM" id="SignalP"/>
    </source>
</evidence>
<gene>
    <name evidence="6" type="primary">acdA</name>
    <name evidence="6" type="ordered locus">Geob_0043</name>
</gene>
<dbReference type="GO" id="GO:0030001">
    <property type="term" value="P:metal ion transport"/>
    <property type="evidence" value="ECO:0007669"/>
    <property type="project" value="InterPro"/>
</dbReference>
<dbReference type="InterPro" id="IPR006128">
    <property type="entry name" value="Lipoprotein_PsaA-like"/>
</dbReference>
<dbReference type="AlphaFoldDB" id="B9M7W2"/>
<dbReference type="RefSeq" id="WP_012645149.1">
    <property type="nucleotide sequence ID" value="NC_011979.1"/>
</dbReference>
<dbReference type="InterPro" id="IPR006127">
    <property type="entry name" value="ZnuA-like"/>
</dbReference>
<dbReference type="eggNOG" id="COG0803">
    <property type="taxonomic scope" value="Bacteria"/>
</dbReference>
<dbReference type="Proteomes" id="UP000007721">
    <property type="component" value="Chromosome"/>
</dbReference>
<evidence type="ECO:0000256" key="3">
    <source>
        <dbReference type="ARBA" id="ARBA00022729"/>
    </source>
</evidence>
<organism evidence="6 7">
    <name type="scientific">Geotalea daltonii (strain DSM 22248 / JCM 15807 / FRC-32)</name>
    <name type="common">Geobacter daltonii</name>
    <dbReference type="NCBI Taxonomy" id="316067"/>
    <lineage>
        <taxon>Bacteria</taxon>
        <taxon>Pseudomonadati</taxon>
        <taxon>Thermodesulfobacteriota</taxon>
        <taxon>Desulfuromonadia</taxon>
        <taxon>Geobacterales</taxon>
        <taxon>Geobacteraceae</taxon>
        <taxon>Geotalea</taxon>
    </lineage>
</organism>
<feature type="signal peptide" evidence="5">
    <location>
        <begin position="1"/>
        <end position="18"/>
    </location>
</feature>
<dbReference type="PANTHER" id="PTHR42953">
    <property type="entry name" value="HIGH-AFFINITY ZINC UPTAKE SYSTEM PROTEIN ZNUA-RELATED"/>
    <property type="match status" value="1"/>
</dbReference>
<evidence type="ECO:0000313" key="7">
    <source>
        <dbReference type="Proteomes" id="UP000007721"/>
    </source>
</evidence>
<feature type="chain" id="PRO_5002888862" evidence="5">
    <location>
        <begin position="19"/>
        <end position="309"/>
    </location>
</feature>
<dbReference type="GO" id="GO:0046872">
    <property type="term" value="F:metal ion binding"/>
    <property type="evidence" value="ECO:0007669"/>
    <property type="project" value="InterPro"/>
</dbReference>
<dbReference type="STRING" id="316067.Geob_0043"/>
<accession>B9M7W2</accession>
<dbReference type="GO" id="GO:0007155">
    <property type="term" value="P:cell adhesion"/>
    <property type="evidence" value="ECO:0007669"/>
    <property type="project" value="InterPro"/>
</dbReference>
<proteinExistence type="inferred from homology"/>
<dbReference type="KEGG" id="geo:Geob_0043"/>
<keyword evidence="7" id="KW-1185">Reference proteome</keyword>
<dbReference type="OrthoDB" id="9810636at2"/>
<evidence type="ECO:0000256" key="4">
    <source>
        <dbReference type="RuleBase" id="RU003512"/>
    </source>
</evidence>
<dbReference type="PROSITE" id="PS51257">
    <property type="entry name" value="PROKAR_LIPOPROTEIN"/>
    <property type="match status" value="1"/>
</dbReference>